<organism evidence="2 3">
    <name type="scientific">Gordonia araii NBRC 100433</name>
    <dbReference type="NCBI Taxonomy" id="1073574"/>
    <lineage>
        <taxon>Bacteria</taxon>
        <taxon>Bacillati</taxon>
        <taxon>Actinomycetota</taxon>
        <taxon>Actinomycetes</taxon>
        <taxon>Mycobacteriales</taxon>
        <taxon>Gordoniaceae</taxon>
        <taxon>Gordonia</taxon>
    </lineage>
</organism>
<keyword evidence="3" id="KW-1185">Reference proteome</keyword>
<gene>
    <name evidence="2" type="ORF">GOARA_006_00180</name>
</gene>
<accession>G7GXD4</accession>
<dbReference type="AlphaFoldDB" id="G7GXD4"/>
<dbReference type="PANTHER" id="PTHR23355">
    <property type="entry name" value="RIBONUCLEASE"/>
    <property type="match status" value="1"/>
</dbReference>
<reference evidence="2 3" key="1">
    <citation type="submission" date="2011-11" db="EMBL/GenBank/DDBJ databases">
        <title>Whole genome shotgun sequence of Gordonia araii NBRC 100433.</title>
        <authorList>
            <person name="Yoshida Y."/>
            <person name="Hosoyama A."/>
            <person name="Tsuchikane K."/>
            <person name="Katsumata H."/>
            <person name="Yamazaki S."/>
            <person name="Fujita N."/>
        </authorList>
    </citation>
    <scope>NUCLEOTIDE SEQUENCE [LARGE SCALE GENOMIC DNA]</scope>
    <source>
        <strain evidence="2 3">NBRC 100433</strain>
    </source>
</reference>
<dbReference type="GO" id="GO:0005829">
    <property type="term" value="C:cytosol"/>
    <property type="evidence" value="ECO:0007669"/>
    <property type="project" value="TreeGrafter"/>
</dbReference>
<protein>
    <submittedName>
        <fullName evidence="2">Putative ribonuclease</fullName>
    </submittedName>
</protein>
<evidence type="ECO:0000313" key="3">
    <source>
        <dbReference type="Proteomes" id="UP000035088"/>
    </source>
</evidence>
<dbReference type="InterPro" id="IPR001900">
    <property type="entry name" value="RNase_II/R"/>
</dbReference>
<dbReference type="GO" id="GO:0004540">
    <property type="term" value="F:RNA nuclease activity"/>
    <property type="evidence" value="ECO:0007669"/>
    <property type="project" value="InterPro"/>
</dbReference>
<dbReference type="GO" id="GO:0006402">
    <property type="term" value="P:mRNA catabolic process"/>
    <property type="evidence" value="ECO:0007669"/>
    <property type="project" value="TreeGrafter"/>
</dbReference>
<dbReference type="GO" id="GO:0003723">
    <property type="term" value="F:RNA binding"/>
    <property type="evidence" value="ECO:0007669"/>
    <property type="project" value="InterPro"/>
</dbReference>
<feature type="domain" description="RNB" evidence="1">
    <location>
        <begin position="43"/>
        <end position="369"/>
    </location>
</feature>
<dbReference type="SUPFAM" id="SSF50249">
    <property type="entry name" value="Nucleic acid-binding proteins"/>
    <property type="match status" value="1"/>
</dbReference>
<evidence type="ECO:0000259" key="1">
    <source>
        <dbReference type="SMART" id="SM00955"/>
    </source>
</evidence>
<comment type="caution">
    <text evidence="2">The sequence shown here is derived from an EMBL/GenBank/DDBJ whole genome shotgun (WGS) entry which is preliminary data.</text>
</comment>
<dbReference type="SMART" id="SM00955">
    <property type="entry name" value="RNB"/>
    <property type="match status" value="1"/>
</dbReference>
<dbReference type="STRING" id="1073574.GOARA_006_00180"/>
<dbReference type="OrthoDB" id="5800376at2"/>
<dbReference type="InterPro" id="IPR040596">
    <property type="entry name" value="RNase_II_C_S1"/>
</dbReference>
<dbReference type="Pfam" id="PF00773">
    <property type="entry name" value="RNB"/>
    <property type="match status" value="1"/>
</dbReference>
<dbReference type="PANTHER" id="PTHR23355:SF9">
    <property type="entry name" value="DIS3-LIKE EXONUCLEASE 2"/>
    <property type="match status" value="1"/>
</dbReference>
<evidence type="ECO:0000313" key="2">
    <source>
        <dbReference type="EMBL" id="GAB08259.1"/>
    </source>
</evidence>
<dbReference type="Pfam" id="PF18614">
    <property type="entry name" value="RNase_II_C_S1"/>
    <property type="match status" value="1"/>
</dbReference>
<dbReference type="Proteomes" id="UP000035088">
    <property type="component" value="Unassembled WGS sequence"/>
</dbReference>
<dbReference type="EMBL" id="BAEE01000006">
    <property type="protein sequence ID" value="GAB08259.1"/>
    <property type="molecule type" value="Genomic_DNA"/>
</dbReference>
<proteinExistence type="predicted"/>
<dbReference type="InterPro" id="IPR012340">
    <property type="entry name" value="NA-bd_OB-fold"/>
</dbReference>
<dbReference type="InterPro" id="IPR050180">
    <property type="entry name" value="RNR_Ribonuclease"/>
</dbReference>
<name>G7GXD4_9ACTN</name>
<sequence>MRFFSAPSIDFAGIRAELGISEDYGAAALAEAEAAVDAFAARREDLRQLPFVTIDPPSSCDLDQAVVVQADGDGGFLVHYAIADVAALVVPGGALDAEARRRGTTYYFPDGSVPLHPRVLSEGRGSLLPDVDRPAVVWTIKVGADGLPGTLADGGVLVRRALVRSVARLDYEQVSADAARGTLHPSIAALPAFGEQQRRVSLARGAMSLDLPAQEVISENGGWTIRLATRYDSEDWNSRLSLLAGMVAGAIMRDAHVGLLRTVPPPREEATVVLRELAGTLGVAWPDDLTVGQFLDAQPADSPTTLALMSAATGLLAGADYLALPVTDGDEDPVVEHAGLASVYAHVTAPLRRLPDRFATEVCLAVAADEPIPEWVVDALPDLPGQLRETSRLAAKADRESVDLAEAVVLEPALGEVFDAVVTRPPRDRRAAEVFVAEPPVVAPCDGDLRPGHRLRVRLAQANPAERRVLFAPA</sequence>
<dbReference type="RefSeq" id="WP_007320339.1">
    <property type="nucleotide sequence ID" value="NZ_BAEE01000006.1"/>
</dbReference>